<keyword evidence="2" id="KW-1185">Reference proteome</keyword>
<evidence type="ECO:0000313" key="2">
    <source>
        <dbReference type="Proteomes" id="UP000054564"/>
    </source>
</evidence>
<dbReference type="PANTHER" id="PTHR33069">
    <property type="entry name" value="CHROMOSOME 7, WHOLE GENOME SHOTGUN SEQUENCE-RELATED"/>
    <property type="match status" value="1"/>
</dbReference>
<proteinExistence type="predicted"/>
<dbReference type="AlphaFoldDB" id="A0A0L0VDK3"/>
<protein>
    <submittedName>
        <fullName evidence="1">Uncharacterized protein</fullName>
    </submittedName>
</protein>
<sequence>MADSENNASSKTDLVVEALDGLVHKYGFSLNQIFGDQLKDLTMDDMDEKSALLDELQSSLLPSVKEQIDSLLLSLDLCRPSSRKHPSPDFGLALESLSNLDQTLEKTVSSIECISLESPLPAETDDHHLKHCKEFRCSRLLWKIKGMVEGHLCELFRNCIQFIRVWELSSRHPYSFEHQTKISQKEADVLSITVESSHLIDTIIGLFGKTDLAILQEEWLAASESLSSVLEFLIVLSNCRKDHPKKQESSNPSVSLADGRTKARRAEVAEVARSAVPLVKLTRLFLKKISTSTNAQRLSFSLDSELNSETLNQLHQQPISIAERLDQFVRTLWMIHKKDEVIHDKDRIHTLLNGISDTLNSTLLLLTIHLIPSTCSVTDRAAHSEPQFKTWLLTLKHLWHQAINHFLDSL</sequence>
<dbReference type="OrthoDB" id="2500854at2759"/>
<dbReference type="Proteomes" id="UP000054564">
    <property type="component" value="Unassembled WGS sequence"/>
</dbReference>
<name>A0A0L0VDK3_9BASI</name>
<gene>
    <name evidence="1" type="ORF">PSTG_09364</name>
</gene>
<reference evidence="2" key="1">
    <citation type="submission" date="2014-03" db="EMBL/GenBank/DDBJ databases">
        <title>The Genome Sequence of Puccinia striiformis f. sp. tritici PST-78.</title>
        <authorList>
            <consortium name="The Broad Institute Genome Sequencing Platform"/>
            <person name="Cuomo C."/>
            <person name="Hulbert S."/>
            <person name="Chen X."/>
            <person name="Walker B."/>
            <person name="Young S.K."/>
            <person name="Zeng Q."/>
            <person name="Gargeya S."/>
            <person name="Fitzgerald M."/>
            <person name="Haas B."/>
            <person name="Abouelleil A."/>
            <person name="Alvarado L."/>
            <person name="Arachchi H.M."/>
            <person name="Berlin A.M."/>
            <person name="Chapman S.B."/>
            <person name="Goldberg J."/>
            <person name="Griggs A."/>
            <person name="Gujja S."/>
            <person name="Hansen M."/>
            <person name="Howarth C."/>
            <person name="Imamovic A."/>
            <person name="Larimer J."/>
            <person name="McCowan C."/>
            <person name="Montmayeur A."/>
            <person name="Murphy C."/>
            <person name="Neiman D."/>
            <person name="Pearson M."/>
            <person name="Priest M."/>
            <person name="Roberts A."/>
            <person name="Saif S."/>
            <person name="Shea T."/>
            <person name="Sisk P."/>
            <person name="Sykes S."/>
            <person name="Wortman J."/>
            <person name="Nusbaum C."/>
            <person name="Birren B."/>
        </authorList>
    </citation>
    <scope>NUCLEOTIDE SEQUENCE [LARGE SCALE GENOMIC DNA]</scope>
    <source>
        <strain evidence="2">race PST-78</strain>
    </source>
</reference>
<accession>A0A0L0VDK3</accession>
<dbReference type="EMBL" id="AJIL01000069">
    <property type="protein sequence ID" value="KNE97392.1"/>
    <property type="molecule type" value="Genomic_DNA"/>
</dbReference>
<organism evidence="1 2">
    <name type="scientific">Puccinia striiformis f. sp. tritici PST-78</name>
    <dbReference type="NCBI Taxonomy" id="1165861"/>
    <lineage>
        <taxon>Eukaryota</taxon>
        <taxon>Fungi</taxon>
        <taxon>Dikarya</taxon>
        <taxon>Basidiomycota</taxon>
        <taxon>Pucciniomycotina</taxon>
        <taxon>Pucciniomycetes</taxon>
        <taxon>Pucciniales</taxon>
        <taxon>Pucciniaceae</taxon>
        <taxon>Puccinia</taxon>
    </lineage>
</organism>
<comment type="caution">
    <text evidence="1">The sequence shown here is derived from an EMBL/GenBank/DDBJ whole genome shotgun (WGS) entry which is preliminary data.</text>
</comment>
<dbReference type="PANTHER" id="PTHR33069:SF3">
    <property type="entry name" value="DYNEIN HEAVY CHAIN TAIL DOMAIN-CONTAINING PROTEIN"/>
    <property type="match status" value="1"/>
</dbReference>
<evidence type="ECO:0000313" key="1">
    <source>
        <dbReference type="EMBL" id="KNE97392.1"/>
    </source>
</evidence>